<gene>
    <name evidence="2" type="ORF">C1H46_018187</name>
</gene>
<accession>A0A540MBT3</accession>
<keyword evidence="3" id="KW-1185">Reference proteome</keyword>
<dbReference type="EMBL" id="VIEB01000296">
    <property type="protein sequence ID" value="TQD96204.1"/>
    <property type="molecule type" value="Genomic_DNA"/>
</dbReference>
<organism evidence="2 3">
    <name type="scientific">Malus baccata</name>
    <name type="common">Siberian crab apple</name>
    <name type="synonym">Pyrus baccata</name>
    <dbReference type="NCBI Taxonomy" id="106549"/>
    <lineage>
        <taxon>Eukaryota</taxon>
        <taxon>Viridiplantae</taxon>
        <taxon>Streptophyta</taxon>
        <taxon>Embryophyta</taxon>
        <taxon>Tracheophyta</taxon>
        <taxon>Spermatophyta</taxon>
        <taxon>Magnoliopsida</taxon>
        <taxon>eudicotyledons</taxon>
        <taxon>Gunneridae</taxon>
        <taxon>Pentapetalae</taxon>
        <taxon>rosids</taxon>
        <taxon>fabids</taxon>
        <taxon>Rosales</taxon>
        <taxon>Rosaceae</taxon>
        <taxon>Amygdaloideae</taxon>
        <taxon>Maleae</taxon>
        <taxon>Malus</taxon>
    </lineage>
</organism>
<dbReference type="AlphaFoldDB" id="A0A540MBT3"/>
<sequence length="61" mass="6918">MQESAEVPTAKELKFERHRLLQVYPERNSDDVSTHDSPTLDDVSIHLPSRRNSDGVDQPSS</sequence>
<evidence type="ECO:0000256" key="1">
    <source>
        <dbReference type="SAM" id="MobiDB-lite"/>
    </source>
</evidence>
<evidence type="ECO:0000313" key="2">
    <source>
        <dbReference type="EMBL" id="TQD96204.1"/>
    </source>
</evidence>
<comment type="caution">
    <text evidence="2">The sequence shown here is derived from an EMBL/GenBank/DDBJ whole genome shotgun (WGS) entry which is preliminary data.</text>
</comment>
<reference evidence="2 3" key="1">
    <citation type="journal article" date="2019" name="G3 (Bethesda)">
        <title>Sequencing of a Wild Apple (Malus baccata) Genome Unravels the Differences Between Cultivated and Wild Apple Species Regarding Disease Resistance and Cold Tolerance.</title>
        <authorList>
            <person name="Chen X."/>
        </authorList>
    </citation>
    <scope>NUCLEOTIDE SEQUENCE [LARGE SCALE GENOMIC DNA]</scope>
    <source>
        <strain evidence="3">cv. Shandingzi</strain>
        <tissue evidence="2">Leaves</tissue>
    </source>
</reference>
<protein>
    <submittedName>
        <fullName evidence="2">Uncharacterized protein</fullName>
    </submittedName>
</protein>
<evidence type="ECO:0000313" key="3">
    <source>
        <dbReference type="Proteomes" id="UP000315295"/>
    </source>
</evidence>
<dbReference type="Proteomes" id="UP000315295">
    <property type="component" value="Unassembled WGS sequence"/>
</dbReference>
<name>A0A540MBT3_MALBA</name>
<proteinExistence type="predicted"/>
<feature type="region of interest" description="Disordered" evidence="1">
    <location>
        <begin position="24"/>
        <end position="61"/>
    </location>
</feature>